<reference evidence="2 4" key="2">
    <citation type="submission" date="2024-04" db="EMBL/GenBank/DDBJ databases">
        <title>Three lactobacilli isolated from voided urine samples from females with type 2 diabetes.</title>
        <authorList>
            <person name="Kula A."/>
            <person name="Stegman N."/>
            <person name="Putonti C."/>
        </authorList>
    </citation>
    <scope>NUCLEOTIDE SEQUENCE [LARGE SCALE GENOMIC DNA]</scope>
    <source>
        <strain evidence="2 4">1855</strain>
    </source>
</reference>
<comment type="caution">
    <text evidence="1">The sequence shown here is derived from an EMBL/GenBank/DDBJ whole genome shotgun (WGS) entry which is preliminary data.</text>
</comment>
<organism evidence="1 3">
    <name type="scientific">Lactobacillus jensenii</name>
    <dbReference type="NCBI Taxonomy" id="109790"/>
    <lineage>
        <taxon>Bacteria</taxon>
        <taxon>Bacillati</taxon>
        <taxon>Bacillota</taxon>
        <taxon>Bacilli</taxon>
        <taxon>Lactobacillales</taxon>
        <taxon>Lactobacillaceae</taxon>
        <taxon>Lactobacillus</taxon>
    </lineage>
</organism>
<dbReference type="EMBL" id="JBBVUL010000001">
    <property type="protein sequence ID" value="MEL0564402.1"/>
    <property type="molecule type" value="Genomic_DNA"/>
</dbReference>
<protein>
    <submittedName>
        <fullName evidence="1">Uncharacterized protein</fullName>
    </submittedName>
</protein>
<accession>A0A558LY00</accession>
<dbReference type="Proteomes" id="UP000327236">
    <property type="component" value="Unassembled WGS sequence"/>
</dbReference>
<evidence type="ECO:0000313" key="1">
    <source>
        <dbReference type="EMBL" id="KAA9321830.1"/>
    </source>
</evidence>
<gene>
    <name evidence="2" type="ORF">AAC431_00485</name>
    <name evidence="1" type="ORF">F6H94_06020</name>
</gene>
<evidence type="ECO:0000313" key="3">
    <source>
        <dbReference type="Proteomes" id="UP000327236"/>
    </source>
</evidence>
<dbReference type="Proteomes" id="UP001385848">
    <property type="component" value="Unassembled WGS sequence"/>
</dbReference>
<name>A0A558LY00_LACJE</name>
<keyword evidence="4" id="KW-1185">Reference proteome</keyword>
<dbReference type="OrthoDB" id="2305932at2"/>
<evidence type="ECO:0000313" key="2">
    <source>
        <dbReference type="EMBL" id="MEL0564402.1"/>
    </source>
</evidence>
<evidence type="ECO:0000313" key="4">
    <source>
        <dbReference type="Proteomes" id="UP001385848"/>
    </source>
</evidence>
<proteinExistence type="predicted"/>
<sequence length="206" mass="24230">MVRINEFEKDKGKRSLLANLRASPAMGLKPEDKSMLEFIDFKSCSKDGILTRKDGSYMRFLQVHTTDMYSLDYETQDKYVDAFANFNRVYVLDYKIIALSTRVDTSEQQKYWRHIRQKLERSNNKVDQIQKRAVNGYLSTVIEQEREDDEYQELKFYIVIFGENLKTIKINTRSALLAEQGMLGLTTLNKKQTEDVIYHLNNLNSR</sequence>
<dbReference type="AlphaFoldDB" id="A0A558LY00"/>
<dbReference type="EMBL" id="VYWW01000025">
    <property type="protein sequence ID" value="KAA9321830.1"/>
    <property type="molecule type" value="Genomic_DNA"/>
</dbReference>
<reference evidence="1 3" key="1">
    <citation type="submission" date="2019-09" db="EMBL/GenBank/DDBJ databases">
        <title>Draft genome sequence assemblies of isolates from the urinary tract.</title>
        <authorList>
            <person name="Mores C.R."/>
            <person name="Putonti C."/>
            <person name="Wolfe A.J."/>
        </authorList>
    </citation>
    <scope>NUCLEOTIDE SEQUENCE [LARGE SCALE GENOMIC DNA]</scope>
    <source>
        <strain evidence="1 3">UMB246</strain>
    </source>
</reference>
<dbReference type="RefSeq" id="WP_144772293.1">
    <property type="nucleotide sequence ID" value="NZ_CATOUX010000011.1"/>
</dbReference>